<dbReference type="InterPro" id="IPR011055">
    <property type="entry name" value="Dup_hybrid_motif"/>
</dbReference>
<dbReference type="GO" id="GO:0004222">
    <property type="term" value="F:metalloendopeptidase activity"/>
    <property type="evidence" value="ECO:0007669"/>
    <property type="project" value="TreeGrafter"/>
</dbReference>
<dbReference type="SUPFAM" id="SSF51261">
    <property type="entry name" value="Duplicated hybrid motif"/>
    <property type="match status" value="1"/>
</dbReference>
<evidence type="ECO:0000313" key="3">
    <source>
        <dbReference type="EMBL" id="QIR76707.1"/>
    </source>
</evidence>
<dbReference type="PANTHER" id="PTHR21666:SF289">
    <property type="entry name" value="L-ALA--D-GLU ENDOPEPTIDASE"/>
    <property type="match status" value="1"/>
</dbReference>
<dbReference type="CDD" id="cd12797">
    <property type="entry name" value="M23_peptidase"/>
    <property type="match status" value="1"/>
</dbReference>
<protein>
    <submittedName>
        <fullName evidence="3">Peptidoglycan DD-metalloendopeptidase family protein</fullName>
    </submittedName>
</protein>
<dbReference type="AlphaFoldDB" id="A0A6G9VVL1"/>
<evidence type="ECO:0000313" key="4">
    <source>
        <dbReference type="Proteomes" id="UP000502831"/>
    </source>
</evidence>
<dbReference type="Gene3D" id="2.70.70.10">
    <property type="entry name" value="Glucose Permease (Domain IIA)"/>
    <property type="match status" value="1"/>
</dbReference>
<proteinExistence type="predicted"/>
<dbReference type="RefSeq" id="WP_167750258.1">
    <property type="nucleotide sequence ID" value="NZ_CP039734.2"/>
</dbReference>
<organism evidence="3 4">
    <name type="scientific">Sulfurospirillum diekertiae</name>
    <dbReference type="NCBI Taxonomy" id="1854492"/>
    <lineage>
        <taxon>Bacteria</taxon>
        <taxon>Pseudomonadati</taxon>
        <taxon>Campylobacterota</taxon>
        <taxon>Epsilonproteobacteria</taxon>
        <taxon>Campylobacterales</taxon>
        <taxon>Sulfurospirillaceae</taxon>
        <taxon>Sulfurospirillum</taxon>
    </lineage>
</organism>
<dbReference type="EMBL" id="CP039734">
    <property type="protein sequence ID" value="QIR76707.1"/>
    <property type="molecule type" value="Genomic_DNA"/>
</dbReference>
<dbReference type="Pfam" id="PF01551">
    <property type="entry name" value="Peptidase_M23"/>
    <property type="match status" value="1"/>
</dbReference>
<dbReference type="InterPro" id="IPR050570">
    <property type="entry name" value="Cell_wall_metabolism_enzyme"/>
</dbReference>
<gene>
    <name evidence="3" type="ORF">FA584_11080</name>
</gene>
<evidence type="ECO:0000259" key="2">
    <source>
        <dbReference type="Pfam" id="PF01551"/>
    </source>
</evidence>
<feature type="domain" description="M23ase beta-sheet core" evidence="2">
    <location>
        <begin position="325"/>
        <end position="400"/>
    </location>
</feature>
<keyword evidence="1" id="KW-0732">Signal</keyword>
<accession>A0A6G9VVL1</accession>
<dbReference type="PANTHER" id="PTHR21666">
    <property type="entry name" value="PEPTIDASE-RELATED"/>
    <property type="match status" value="1"/>
</dbReference>
<sequence length="411" mass="46426">MKLGLLSGVALFLPLILLAASSGNTAQKIDEKAKTLQEKMQTEKQIHGKLQDIANDIVNEEKDIEKIKDKIEELSRTINDSQEVVQQKSEYLDKLTKDTQALSSQKKGLEQKIIKIIAEDFSFYLVSDSDYLDNEDGILVDEVLQKMDTIMRKEFGKLAADYKQVNDQIYSQSQEIKTIHGEIQSSKSKKDELVALEKKRESSILALNTKKEGYKKQLDDIQKERDEIRTTLEQLKIIKVQEENKLLAEKNAAKRDKGPKTVGGEDNSIRQIGSSYQNSNVKKYVGERTIAPLDSYNVKRKFGDYVDPIYKIKIFNESVVLASSTPDATVKSVLNGKVIFAKDTASMEKVVIIENGDEIHTIYAHLSKIAPTIQVGQKIKKGYVIGRVDNDLTFEVTQKNFHIDPLELIAK</sequence>
<evidence type="ECO:0000256" key="1">
    <source>
        <dbReference type="ARBA" id="ARBA00022729"/>
    </source>
</evidence>
<dbReference type="Proteomes" id="UP000502831">
    <property type="component" value="Chromosome"/>
</dbReference>
<dbReference type="InterPro" id="IPR016047">
    <property type="entry name" value="M23ase_b-sheet_dom"/>
</dbReference>
<reference evidence="3 4" key="1">
    <citation type="journal article" date="2017" name="Environ. Sci. Technol.">
        <title>Organohalide Respiration with Chlorinated Ethenes under Low pH Conditions.</title>
        <authorList>
            <person name="Yang Y."/>
            <person name="Capiro N.L."/>
            <person name="Marcet T.F."/>
            <person name="Yan J."/>
            <person name="Pennell K.D."/>
            <person name="Loffler F.E."/>
        </authorList>
    </citation>
    <scope>NUCLEOTIDE SEQUENCE [LARGE SCALE GENOMIC DNA]</scope>
    <source>
        <strain evidence="3 4">ACSDCE</strain>
    </source>
</reference>
<name>A0A6G9VVL1_9BACT</name>